<protein>
    <submittedName>
        <fullName evidence="2">Cysteine synthase A</fullName>
    </submittedName>
</protein>
<dbReference type="InterPro" id="IPR001926">
    <property type="entry name" value="TrpB-like_PALP"/>
</dbReference>
<dbReference type="OrthoDB" id="10259545at2759"/>
<dbReference type="Gene3D" id="3.40.50.1100">
    <property type="match status" value="2"/>
</dbReference>
<gene>
    <name evidence="2" type="ORF">BDV40DRAFT_283477</name>
</gene>
<dbReference type="PANTHER" id="PTHR10314">
    <property type="entry name" value="CYSTATHIONINE BETA-SYNTHASE"/>
    <property type="match status" value="1"/>
</dbReference>
<reference evidence="2 3" key="1">
    <citation type="submission" date="2019-04" db="EMBL/GenBank/DDBJ databases">
        <title>Friends and foes A comparative genomics study of 23 Aspergillus species from section Flavi.</title>
        <authorList>
            <consortium name="DOE Joint Genome Institute"/>
            <person name="Kjaerbolling I."/>
            <person name="Vesth T."/>
            <person name="Frisvad J.C."/>
            <person name="Nybo J.L."/>
            <person name="Theobald S."/>
            <person name="Kildgaard S."/>
            <person name="Isbrandt T."/>
            <person name="Kuo A."/>
            <person name="Sato A."/>
            <person name="Lyhne E.K."/>
            <person name="Kogle M.E."/>
            <person name="Wiebenga A."/>
            <person name="Kun R.S."/>
            <person name="Lubbers R.J."/>
            <person name="Makela M.R."/>
            <person name="Barry K."/>
            <person name="Chovatia M."/>
            <person name="Clum A."/>
            <person name="Daum C."/>
            <person name="Haridas S."/>
            <person name="He G."/>
            <person name="LaButti K."/>
            <person name="Lipzen A."/>
            <person name="Mondo S."/>
            <person name="Riley R."/>
            <person name="Salamov A."/>
            <person name="Simmons B.A."/>
            <person name="Magnuson J.K."/>
            <person name="Henrissat B."/>
            <person name="Mortensen U.H."/>
            <person name="Larsen T.O."/>
            <person name="Devries R.P."/>
            <person name="Grigoriev I.V."/>
            <person name="Machida M."/>
            <person name="Baker S.E."/>
            <person name="Andersen M.R."/>
        </authorList>
    </citation>
    <scope>NUCLEOTIDE SEQUENCE [LARGE SCALE GENOMIC DNA]</scope>
    <source>
        <strain evidence="2 3">CBS 117626</strain>
    </source>
</reference>
<evidence type="ECO:0000259" key="1">
    <source>
        <dbReference type="Pfam" id="PF00291"/>
    </source>
</evidence>
<dbReference type="Pfam" id="PF00291">
    <property type="entry name" value="PALP"/>
    <property type="match status" value="1"/>
</dbReference>
<accession>A0A5N6UBE9</accession>
<evidence type="ECO:0000313" key="2">
    <source>
        <dbReference type="EMBL" id="KAE8155561.1"/>
    </source>
</evidence>
<dbReference type="SUPFAM" id="SSF53686">
    <property type="entry name" value="Tryptophan synthase beta subunit-like PLP-dependent enzymes"/>
    <property type="match status" value="1"/>
</dbReference>
<name>A0A5N6UBE9_ASPTM</name>
<keyword evidence="3" id="KW-1185">Reference proteome</keyword>
<dbReference type="InterPro" id="IPR036052">
    <property type="entry name" value="TrpB-like_PALP_sf"/>
</dbReference>
<proteinExistence type="predicted"/>
<feature type="domain" description="Tryptophan synthase beta chain-like PALP" evidence="1">
    <location>
        <begin position="20"/>
        <end position="296"/>
    </location>
</feature>
<dbReference type="InterPro" id="IPR050214">
    <property type="entry name" value="Cys_Synth/Cystath_Beta-Synth"/>
</dbReference>
<dbReference type="AlphaFoldDB" id="A0A5N6UBE9"/>
<sequence>MRGHVTPPAKDVNGVVDHTVVRLHNVVPSNCAEVFVKVEDMNRIGSHKDRMARSIIEEAEHGGELKPGMTIVAATDGSIGPSLAFICAVKHYPLTVISSTAFDLEELRAMAGLGGIKLDLVHSPSVITPDLIPSIMRRAKELAQNDECYLVDQFCDEDACVGYETIGRELYNRFPEGIDAFCGAVDGAGMVMGVSKMLKSKWPGILVIIAEPASSPTIIEGCLGAHGVEGIGFYPPHPDWKLCDEVCAVPEEEGRNMYRRLVKEEGLLVGTSTGLNVVAAIALAKRLGPGKQVVTIAVT</sequence>
<dbReference type="Proteomes" id="UP000326950">
    <property type="component" value="Unassembled WGS sequence"/>
</dbReference>
<organism evidence="2 3">
    <name type="scientific">Aspergillus tamarii</name>
    <dbReference type="NCBI Taxonomy" id="41984"/>
    <lineage>
        <taxon>Eukaryota</taxon>
        <taxon>Fungi</taxon>
        <taxon>Dikarya</taxon>
        <taxon>Ascomycota</taxon>
        <taxon>Pezizomycotina</taxon>
        <taxon>Eurotiomycetes</taxon>
        <taxon>Eurotiomycetidae</taxon>
        <taxon>Eurotiales</taxon>
        <taxon>Aspergillaceae</taxon>
        <taxon>Aspergillus</taxon>
        <taxon>Aspergillus subgen. Circumdati</taxon>
    </lineage>
</organism>
<evidence type="ECO:0000313" key="3">
    <source>
        <dbReference type="Proteomes" id="UP000326950"/>
    </source>
</evidence>
<dbReference type="EMBL" id="ML738833">
    <property type="protein sequence ID" value="KAE8155561.1"/>
    <property type="molecule type" value="Genomic_DNA"/>
</dbReference>